<dbReference type="CDD" id="cd00090">
    <property type="entry name" value="HTH_ARSR"/>
    <property type="match status" value="1"/>
</dbReference>
<dbReference type="EMBL" id="CP071793">
    <property type="protein sequence ID" value="QTD53808.1"/>
    <property type="molecule type" value="Genomic_DNA"/>
</dbReference>
<proteinExistence type="predicted"/>
<dbReference type="GO" id="GO:0003700">
    <property type="term" value="F:DNA-binding transcription factor activity"/>
    <property type="evidence" value="ECO:0007669"/>
    <property type="project" value="InterPro"/>
</dbReference>
<organism evidence="2 3">
    <name type="scientific">Sulfidibacter corallicola</name>
    <dbReference type="NCBI Taxonomy" id="2818388"/>
    <lineage>
        <taxon>Bacteria</taxon>
        <taxon>Pseudomonadati</taxon>
        <taxon>Acidobacteriota</taxon>
        <taxon>Holophagae</taxon>
        <taxon>Acanthopleuribacterales</taxon>
        <taxon>Acanthopleuribacteraceae</taxon>
        <taxon>Sulfidibacter</taxon>
    </lineage>
</organism>
<dbReference type="Pfam" id="PF12840">
    <property type="entry name" value="HTH_20"/>
    <property type="match status" value="1"/>
</dbReference>
<dbReference type="PRINTS" id="PR00778">
    <property type="entry name" value="HTHARSR"/>
</dbReference>
<dbReference type="InterPro" id="IPR036390">
    <property type="entry name" value="WH_DNA-bd_sf"/>
</dbReference>
<name>A0A8A4TX80_SULCO</name>
<reference evidence="2" key="1">
    <citation type="submission" date="2021-03" db="EMBL/GenBank/DDBJ databases">
        <title>Acanthopleuribacteraceae sp. M133.</title>
        <authorList>
            <person name="Wang G."/>
        </authorList>
    </citation>
    <scope>NUCLEOTIDE SEQUENCE</scope>
    <source>
        <strain evidence="2">M133</strain>
    </source>
</reference>
<evidence type="ECO:0000313" key="2">
    <source>
        <dbReference type="EMBL" id="QTD53808.1"/>
    </source>
</evidence>
<dbReference type="PROSITE" id="PS50987">
    <property type="entry name" value="HTH_ARSR_2"/>
    <property type="match status" value="1"/>
</dbReference>
<accession>A0A8A4TX80</accession>
<gene>
    <name evidence="2" type="ORF">J3U87_15265</name>
</gene>
<evidence type="ECO:0000313" key="3">
    <source>
        <dbReference type="Proteomes" id="UP000663929"/>
    </source>
</evidence>
<dbReference type="PANTHER" id="PTHR38600">
    <property type="entry name" value="TRANSCRIPTIONAL REGULATORY PROTEIN"/>
    <property type="match status" value="1"/>
</dbReference>
<dbReference type="RefSeq" id="WP_237383908.1">
    <property type="nucleotide sequence ID" value="NZ_CP071793.1"/>
</dbReference>
<dbReference type="InterPro" id="IPR011991">
    <property type="entry name" value="ArsR-like_HTH"/>
</dbReference>
<dbReference type="Gene3D" id="1.10.10.10">
    <property type="entry name" value="Winged helix-like DNA-binding domain superfamily/Winged helix DNA-binding domain"/>
    <property type="match status" value="1"/>
</dbReference>
<dbReference type="NCBIfam" id="NF033788">
    <property type="entry name" value="HTH_metalloreg"/>
    <property type="match status" value="1"/>
</dbReference>
<evidence type="ECO:0000259" key="1">
    <source>
        <dbReference type="PROSITE" id="PS50987"/>
    </source>
</evidence>
<feature type="domain" description="HTH arsR-type" evidence="1">
    <location>
        <begin position="1"/>
        <end position="95"/>
    </location>
</feature>
<dbReference type="InterPro" id="IPR001845">
    <property type="entry name" value="HTH_ArsR_DNA-bd_dom"/>
</dbReference>
<keyword evidence="3" id="KW-1185">Reference proteome</keyword>
<sequence>MKSLSRPDLDLVLKALANPTRRAMLARLAEGDAHVTELTEPHDMSLAAISKHLHVLIGAGLIRQTREGRNIRCRFSAEPLGEILLWLQPYLNAGRNGGFYSYRAGWESNL</sequence>
<dbReference type="Proteomes" id="UP000663929">
    <property type="component" value="Chromosome"/>
</dbReference>
<dbReference type="SMART" id="SM00418">
    <property type="entry name" value="HTH_ARSR"/>
    <property type="match status" value="1"/>
</dbReference>
<dbReference type="KEGG" id="scor:J3U87_15265"/>
<dbReference type="InterPro" id="IPR036388">
    <property type="entry name" value="WH-like_DNA-bd_sf"/>
</dbReference>
<dbReference type="AlphaFoldDB" id="A0A8A4TX80"/>
<dbReference type="PANTHER" id="PTHR38600:SF2">
    <property type="entry name" value="SLL0088 PROTEIN"/>
    <property type="match status" value="1"/>
</dbReference>
<dbReference type="SUPFAM" id="SSF46785">
    <property type="entry name" value="Winged helix' DNA-binding domain"/>
    <property type="match status" value="1"/>
</dbReference>
<protein>
    <submittedName>
        <fullName evidence="2">Helix-turn-helix transcriptional regulator</fullName>
    </submittedName>
</protein>